<feature type="compositionally biased region" description="Basic and acidic residues" evidence="1">
    <location>
        <begin position="46"/>
        <end position="69"/>
    </location>
</feature>
<comment type="caution">
    <text evidence="2">The sequence shown here is derived from an EMBL/GenBank/DDBJ whole genome shotgun (WGS) entry which is preliminary data.</text>
</comment>
<evidence type="ECO:0000256" key="1">
    <source>
        <dbReference type="SAM" id="MobiDB-lite"/>
    </source>
</evidence>
<keyword evidence="3" id="KW-1185">Reference proteome</keyword>
<protein>
    <recommendedName>
        <fullName evidence="4">Lipoprotein</fullName>
    </recommendedName>
</protein>
<evidence type="ECO:0000313" key="3">
    <source>
        <dbReference type="Proteomes" id="UP000289857"/>
    </source>
</evidence>
<sequence length="88" mass="9407">MKKVVLSLALIGALTVVSCDKKADQKVESETEISADTLEQNQDSTNTEKDSTVEKTGEAVKEEASKAKAETPAAPEKVAKETKEAVKK</sequence>
<gene>
    <name evidence="2" type="ORF">EQG61_00750</name>
</gene>
<dbReference type="OrthoDB" id="10006029at2"/>
<dbReference type="Proteomes" id="UP000289857">
    <property type="component" value="Unassembled WGS sequence"/>
</dbReference>
<dbReference type="AlphaFoldDB" id="A0A4V1N2X3"/>
<reference evidence="3" key="1">
    <citation type="submission" date="2019-01" db="EMBL/GenBank/DDBJ databases">
        <title>Cytophagaceae bacterium strain CAR-16.</title>
        <authorList>
            <person name="Chen W.-M."/>
        </authorList>
    </citation>
    <scope>NUCLEOTIDE SEQUENCE [LARGE SCALE GENOMIC DNA]</scope>
    <source>
        <strain evidence="3">WWJ-16</strain>
    </source>
</reference>
<feature type="compositionally biased region" description="Polar residues" evidence="1">
    <location>
        <begin position="32"/>
        <end position="45"/>
    </location>
</feature>
<dbReference type="PROSITE" id="PS51257">
    <property type="entry name" value="PROKAR_LIPOPROTEIN"/>
    <property type="match status" value="1"/>
</dbReference>
<proteinExistence type="predicted"/>
<accession>A0A4V1N2X3</accession>
<evidence type="ECO:0000313" key="2">
    <source>
        <dbReference type="EMBL" id="RXR24000.1"/>
    </source>
</evidence>
<evidence type="ECO:0008006" key="4">
    <source>
        <dbReference type="Google" id="ProtNLM"/>
    </source>
</evidence>
<dbReference type="EMBL" id="SBKN01000001">
    <property type="protein sequence ID" value="RXR24000.1"/>
    <property type="molecule type" value="Genomic_DNA"/>
</dbReference>
<organism evidence="2 3">
    <name type="scientific">Flavobacterium stagni</name>
    <dbReference type="NCBI Taxonomy" id="2506421"/>
    <lineage>
        <taxon>Bacteria</taxon>
        <taxon>Pseudomonadati</taxon>
        <taxon>Bacteroidota</taxon>
        <taxon>Flavobacteriia</taxon>
        <taxon>Flavobacteriales</taxon>
        <taxon>Flavobacteriaceae</taxon>
        <taxon>Flavobacterium</taxon>
    </lineage>
</organism>
<feature type="compositionally biased region" description="Basic and acidic residues" evidence="1">
    <location>
        <begin position="77"/>
        <end position="88"/>
    </location>
</feature>
<feature type="region of interest" description="Disordered" evidence="1">
    <location>
        <begin position="20"/>
        <end position="88"/>
    </location>
</feature>
<feature type="compositionally biased region" description="Basic and acidic residues" evidence="1">
    <location>
        <begin position="20"/>
        <end position="29"/>
    </location>
</feature>
<dbReference type="RefSeq" id="WP_129459964.1">
    <property type="nucleotide sequence ID" value="NZ_SBKN01000001.1"/>
</dbReference>
<name>A0A4V1N2X3_9FLAO</name>